<sequence>MQSYQLLSFIVVAFASGISADVFNNYQNARIIQSTAVVPPDGRYVFSNAGNGQIIQHNRDGNVPNIYPAKFTFPRGRHGHQVKRPQLALRAHKMGTKWISLRTPLDGSDSTKCISAQWDDKTDGAKGGADHAGTLYECVVDPLNLGASLEKTKQWWLLMPVKAAQLLKSGRMSQGKSRKVQSGDDESPTDAPALGKQLSVKHSKETSLNGMPFWNTKTNRMEALPPWKYDKRSLPETDDDEQVSIVGNHSGNQSDEDRSGEHNGSPKTAQRHWIRSHHKAQVATHSHHGSGSSSTKLGPFYVISVDHLYVSD</sequence>
<keyword evidence="4" id="KW-1185">Reference proteome</keyword>
<dbReference type="OrthoDB" id="2501520at2759"/>
<proteinExistence type="predicted"/>
<keyword evidence="2" id="KW-0732">Signal</keyword>
<feature type="signal peptide" evidence="2">
    <location>
        <begin position="1"/>
        <end position="20"/>
    </location>
</feature>
<dbReference type="AlphaFoldDB" id="A0A9P6NL75"/>
<comment type="caution">
    <text evidence="3">The sequence shown here is derived from an EMBL/GenBank/DDBJ whole genome shotgun (WGS) entry which is preliminary data.</text>
</comment>
<dbReference type="Proteomes" id="UP000886653">
    <property type="component" value="Unassembled WGS sequence"/>
</dbReference>
<dbReference type="EMBL" id="MU167230">
    <property type="protein sequence ID" value="KAG0149100.1"/>
    <property type="molecule type" value="Genomic_DNA"/>
</dbReference>
<evidence type="ECO:0000313" key="4">
    <source>
        <dbReference type="Proteomes" id="UP000886653"/>
    </source>
</evidence>
<reference evidence="3" key="1">
    <citation type="submission" date="2013-11" db="EMBL/GenBank/DDBJ databases">
        <title>Genome sequence of the fusiform rust pathogen reveals effectors for host alternation and coevolution with pine.</title>
        <authorList>
            <consortium name="DOE Joint Genome Institute"/>
            <person name="Smith K."/>
            <person name="Pendleton A."/>
            <person name="Kubisiak T."/>
            <person name="Anderson C."/>
            <person name="Salamov A."/>
            <person name="Aerts A."/>
            <person name="Riley R."/>
            <person name="Clum A."/>
            <person name="Lindquist E."/>
            <person name="Ence D."/>
            <person name="Campbell M."/>
            <person name="Kronenberg Z."/>
            <person name="Feau N."/>
            <person name="Dhillon B."/>
            <person name="Hamelin R."/>
            <person name="Burleigh J."/>
            <person name="Smith J."/>
            <person name="Yandell M."/>
            <person name="Nelson C."/>
            <person name="Grigoriev I."/>
            <person name="Davis J."/>
        </authorList>
    </citation>
    <scope>NUCLEOTIDE SEQUENCE</scope>
    <source>
        <strain evidence="3">G11</strain>
    </source>
</reference>
<organism evidence="3 4">
    <name type="scientific">Cronartium quercuum f. sp. fusiforme G11</name>
    <dbReference type="NCBI Taxonomy" id="708437"/>
    <lineage>
        <taxon>Eukaryota</taxon>
        <taxon>Fungi</taxon>
        <taxon>Dikarya</taxon>
        <taxon>Basidiomycota</taxon>
        <taxon>Pucciniomycotina</taxon>
        <taxon>Pucciniomycetes</taxon>
        <taxon>Pucciniales</taxon>
        <taxon>Coleosporiaceae</taxon>
        <taxon>Cronartium</taxon>
    </lineage>
</organism>
<gene>
    <name evidence="3" type="ORF">CROQUDRAFT_40291</name>
</gene>
<feature type="compositionally biased region" description="Basic residues" evidence="1">
    <location>
        <begin position="269"/>
        <end position="288"/>
    </location>
</feature>
<accession>A0A9P6NL75</accession>
<feature type="region of interest" description="Disordered" evidence="1">
    <location>
        <begin position="169"/>
        <end position="214"/>
    </location>
</feature>
<evidence type="ECO:0000313" key="3">
    <source>
        <dbReference type="EMBL" id="KAG0149100.1"/>
    </source>
</evidence>
<feature type="chain" id="PRO_5040409451" evidence="2">
    <location>
        <begin position="21"/>
        <end position="312"/>
    </location>
</feature>
<name>A0A9P6NL75_9BASI</name>
<feature type="region of interest" description="Disordered" evidence="1">
    <location>
        <begin position="229"/>
        <end position="296"/>
    </location>
</feature>
<evidence type="ECO:0000256" key="2">
    <source>
        <dbReference type="SAM" id="SignalP"/>
    </source>
</evidence>
<protein>
    <submittedName>
        <fullName evidence="3">Uncharacterized protein</fullName>
    </submittedName>
</protein>
<evidence type="ECO:0000256" key="1">
    <source>
        <dbReference type="SAM" id="MobiDB-lite"/>
    </source>
</evidence>